<evidence type="ECO:0000313" key="4">
    <source>
        <dbReference type="EMBL" id="MDQ0506961.1"/>
    </source>
</evidence>
<sequence length="188" mass="19213">MPPFRPAFQRLAEASLPWAAALVVLSVALLAWSAQVSLPVQPVPITLQSYVLLTLAALFGWQLGALVVAAYVALGLAGLPVFANGGSGLAVLAGPSAGFIAGFVVVGVGVGALQQYWARLRPLPLFATLALGHLVLMAMGAGWIAIKGGYAVALDKAFLPFLPGAAVKSIAALATVIVVERLAGTPRH</sequence>
<reference evidence="4 5" key="1">
    <citation type="submission" date="2023-07" db="EMBL/GenBank/DDBJ databases">
        <title>Genomic Encyclopedia of Type Strains, Phase IV (KMG-IV): sequencing the most valuable type-strain genomes for metagenomic binning, comparative biology and taxonomic classification.</title>
        <authorList>
            <person name="Goeker M."/>
        </authorList>
    </citation>
    <scope>NUCLEOTIDE SEQUENCE [LARGE SCALE GENOMIC DNA]</scope>
    <source>
        <strain evidence="4 5">DSM 3770</strain>
    </source>
</reference>
<dbReference type="PIRSF" id="PIRSF016661">
    <property type="entry name" value="BioY"/>
    <property type="match status" value="1"/>
</dbReference>
<proteinExistence type="inferred from homology"/>
<evidence type="ECO:0000256" key="3">
    <source>
        <dbReference type="SAM" id="Phobius"/>
    </source>
</evidence>
<keyword evidence="2 3" id="KW-0472">Membrane</keyword>
<feature type="transmembrane region" description="Helical" evidence="3">
    <location>
        <begin position="158"/>
        <end position="179"/>
    </location>
</feature>
<dbReference type="EMBL" id="JAUSVY010000011">
    <property type="protein sequence ID" value="MDQ0506961.1"/>
    <property type="molecule type" value="Genomic_DNA"/>
</dbReference>
<evidence type="ECO:0000313" key="5">
    <source>
        <dbReference type="Proteomes" id="UP001241747"/>
    </source>
</evidence>
<keyword evidence="3" id="KW-1133">Transmembrane helix</keyword>
<evidence type="ECO:0000256" key="2">
    <source>
        <dbReference type="PIRNR" id="PIRNR016661"/>
    </source>
</evidence>
<dbReference type="PANTHER" id="PTHR34295:SF1">
    <property type="entry name" value="BIOTIN TRANSPORTER BIOY"/>
    <property type="match status" value="1"/>
</dbReference>
<dbReference type="Pfam" id="PF02632">
    <property type="entry name" value="BioY"/>
    <property type="match status" value="1"/>
</dbReference>
<feature type="transmembrane region" description="Helical" evidence="3">
    <location>
        <begin position="125"/>
        <end position="146"/>
    </location>
</feature>
<feature type="transmembrane region" description="Helical" evidence="3">
    <location>
        <begin position="89"/>
        <end position="113"/>
    </location>
</feature>
<keyword evidence="2" id="KW-0813">Transport</keyword>
<keyword evidence="3" id="KW-0812">Transmembrane</keyword>
<dbReference type="Proteomes" id="UP001241747">
    <property type="component" value="Unassembled WGS sequence"/>
</dbReference>
<dbReference type="PANTHER" id="PTHR34295">
    <property type="entry name" value="BIOTIN TRANSPORTER BIOY"/>
    <property type="match status" value="1"/>
</dbReference>
<keyword evidence="2" id="KW-1003">Cell membrane</keyword>
<keyword evidence="5" id="KW-1185">Reference proteome</keyword>
<dbReference type="RefSeq" id="WP_237346552.1">
    <property type="nucleotide sequence ID" value="NZ_JABWGX010000020.1"/>
</dbReference>
<evidence type="ECO:0000256" key="1">
    <source>
        <dbReference type="ARBA" id="ARBA00010692"/>
    </source>
</evidence>
<protein>
    <recommendedName>
        <fullName evidence="2">Biotin transporter</fullName>
    </recommendedName>
</protein>
<organism evidence="4 5">
    <name type="scientific">Xanthobacter agilis</name>
    <dbReference type="NCBI Taxonomy" id="47492"/>
    <lineage>
        <taxon>Bacteria</taxon>
        <taxon>Pseudomonadati</taxon>
        <taxon>Pseudomonadota</taxon>
        <taxon>Alphaproteobacteria</taxon>
        <taxon>Hyphomicrobiales</taxon>
        <taxon>Xanthobacteraceae</taxon>
        <taxon>Xanthobacter</taxon>
    </lineage>
</organism>
<comment type="similarity">
    <text evidence="1 2">Belongs to the BioY family.</text>
</comment>
<dbReference type="Gene3D" id="1.10.1760.20">
    <property type="match status" value="1"/>
</dbReference>
<gene>
    <name evidence="4" type="ORF">QOZ94_003776</name>
</gene>
<comment type="subcellular location">
    <subcellularLocation>
        <location evidence="2">Cell membrane</location>
        <topology evidence="2">Multi-pass membrane protein</topology>
    </subcellularLocation>
</comment>
<feature type="transmembrane region" description="Helical" evidence="3">
    <location>
        <begin position="16"/>
        <end position="38"/>
    </location>
</feature>
<accession>A0ABU0LIJ4</accession>
<feature type="transmembrane region" description="Helical" evidence="3">
    <location>
        <begin position="50"/>
        <end position="83"/>
    </location>
</feature>
<comment type="caution">
    <text evidence="4">The sequence shown here is derived from an EMBL/GenBank/DDBJ whole genome shotgun (WGS) entry which is preliminary data.</text>
</comment>
<name>A0ABU0LIJ4_XANAG</name>
<dbReference type="InterPro" id="IPR003784">
    <property type="entry name" value="BioY"/>
</dbReference>